<dbReference type="PRINTS" id="PR00033">
    <property type="entry name" value="HTHASNC"/>
</dbReference>
<keyword evidence="1" id="KW-0805">Transcription regulation</keyword>
<evidence type="ECO:0000259" key="4">
    <source>
        <dbReference type="PROSITE" id="PS50956"/>
    </source>
</evidence>
<gene>
    <name evidence="5" type="ORF">EV383_2568</name>
</gene>
<dbReference type="InterPro" id="IPR019888">
    <property type="entry name" value="Tscrpt_reg_AsnC-like"/>
</dbReference>
<organism evidence="5 6">
    <name type="scientific">Pseudonocardia sediminis</name>
    <dbReference type="NCBI Taxonomy" id="1397368"/>
    <lineage>
        <taxon>Bacteria</taxon>
        <taxon>Bacillati</taxon>
        <taxon>Actinomycetota</taxon>
        <taxon>Actinomycetes</taxon>
        <taxon>Pseudonocardiales</taxon>
        <taxon>Pseudonocardiaceae</taxon>
        <taxon>Pseudonocardia</taxon>
    </lineage>
</organism>
<dbReference type="PANTHER" id="PTHR30154">
    <property type="entry name" value="LEUCINE-RESPONSIVE REGULATORY PROTEIN"/>
    <property type="match status" value="1"/>
</dbReference>
<dbReference type="InterPro" id="IPR036388">
    <property type="entry name" value="WH-like_DNA-bd_sf"/>
</dbReference>
<dbReference type="PANTHER" id="PTHR30154:SF34">
    <property type="entry name" value="TRANSCRIPTIONAL REGULATOR AZLB"/>
    <property type="match status" value="1"/>
</dbReference>
<dbReference type="SUPFAM" id="SSF46785">
    <property type="entry name" value="Winged helix' DNA-binding domain"/>
    <property type="match status" value="1"/>
</dbReference>
<protein>
    <submittedName>
        <fullName evidence="5">AsnC family transcriptional regulator</fullName>
    </submittedName>
</protein>
<reference evidence="5 6" key="1">
    <citation type="submission" date="2019-02" db="EMBL/GenBank/DDBJ databases">
        <title>Sequencing the genomes of 1000 actinobacteria strains.</title>
        <authorList>
            <person name="Klenk H.-P."/>
        </authorList>
    </citation>
    <scope>NUCLEOTIDE SEQUENCE [LARGE SCALE GENOMIC DNA]</scope>
    <source>
        <strain evidence="5 6">DSM 45779</strain>
    </source>
</reference>
<dbReference type="AlphaFoldDB" id="A0A4Q7UZR0"/>
<proteinExistence type="predicted"/>
<dbReference type="Gene3D" id="1.10.10.10">
    <property type="entry name" value="Winged helix-like DNA-binding domain superfamily/Winged helix DNA-binding domain"/>
    <property type="match status" value="1"/>
</dbReference>
<evidence type="ECO:0000256" key="1">
    <source>
        <dbReference type="ARBA" id="ARBA00023015"/>
    </source>
</evidence>
<dbReference type="InterPro" id="IPR019887">
    <property type="entry name" value="Tscrpt_reg_AsnC/Lrp_C"/>
</dbReference>
<dbReference type="RefSeq" id="WP_130290109.1">
    <property type="nucleotide sequence ID" value="NZ_SHKL01000001.1"/>
</dbReference>
<keyword evidence="2" id="KW-0238">DNA-binding</keyword>
<dbReference type="PROSITE" id="PS50956">
    <property type="entry name" value="HTH_ASNC_2"/>
    <property type="match status" value="1"/>
</dbReference>
<evidence type="ECO:0000313" key="6">
    <source>
        <dbReference type="Proteomes" id="UP000291591"/>
    </source>
</evidence>
<dbReference type="SMART" id="SM00344">
    <property type="entry name" value="HTH_ASNC"/>
    <property type="match status" value="1"/>
</dbReference>
<dbReference type="EMBL" id="SHKL01000001">
    <property type="protein sequence ID" value="RZT85689.1"/>
    <property type="molecule type" value="Genomic_DNA"/>
</dbReference>
<dbReference type="Pfam" id="PF01037">
    <property type="entry name" value="AsnC_trans_reg"/>
    <property type="match status" value="1"/>
</dbReference>
<dbReference type="OrthoDB" id="3396933at2"/>
<dbReference type="GO" id="GO:0043200">
    <property type="term" value="P:response to amino acid"/>
    <property type="evidence" value="ECO:0007669"/>
    <property type="project" value="TreeGrafter"/>
</dbReference>
<evidence type="ECO:0000256" key="3">
    <source>
        <dbReference type="ARBA" id="ARBA00023163"/>
    </source>
</evidence>
<comment type="caution">
    <text evidence="5">The sequence shown here is derived from an EMBL/GenBank/DDBJ whole genome shotgun (WGS) entry which is preliminary data.</text>
</comment>
<feature type="domain" description="HTH asnC-type" evidence="4">
    <location>
        <begin position="7"/>
        <end position="68"/>
    </location>
</feature>
<dbReference type="Gene3D" id="3.30.70.920">
    <property type="match status" value="1"/>
</dbReference>
<dbReference type="InterPro" id="IPR000485">
    <property type="entry name" value="AsnC-type_HTH_dom"/>
</dbReference>
<evidence type="ECO:0000256" key="2">
    <source>
        <dbReference type="ARBA" id="ARBA00023125"/>
    </source>
</evidence>
<accession>A0A4Q7UZR0</accession>
<dbReference type="InterPro" id="IPR036390">
    <property type="entry name" value="WH_DNA-bd_sf"/>
</dbReference>
<keyword evidence="6" id="KW-1185">Reference proteome</keyword>
<dbReference type="SUPFAM" id="SSF54909">
    <property type="entry name" value="Dimeric alpha+beta barrel"/>
    <property type="match status" value="1"/>
</dbReference>
<dbReference type="InterPro" id="IPR011008">
    <property type="entry name" value="Dimeric_a/b-barrel"/>
</dbReference>
<keyword evidence="3" id="KW-0804">Transcription</keyword>
<name>A0A4Q7UZR0_PSEST</name>
<sequence length="156" mass="17683">MDDAARLDEVDRRIIAELEADGRLSVRALAERIPISRAAAYTRLERLTGSSVVTGFTVLTDPAAMGLTTSAYVTMTVRQSAWRELRERLREIPEIHHMALVGGEFDVILLVRTTDNDALRRLVLERLQDMPGVLGTRTSLIFEDLENRPRRTDRRP</sequence>
<dbReference type="Pfam" id="PF13404">
    <property type="entry name" value="HTH_AsnC-type"/>
    <property type="match status" value="1"/>
</dbReference>
<dbReference type="Proteomes" id="UP000291591">
    <property type="component" value="Unassembled WGS sequence"/>
</dbReference>
<dbReference type="GO" id="GO:0005829">
    <property type="term" value="C:cytosol"/>
    <property type="evidence" value="ECO:0007669"/>
    <property type="project" value="TreeGrafter"/>
</dbReference>
<dbReference type="GO" id="GO:0043565">
    <property type="term" value="F:sequence-specific DNA binding"/>
    <property type="evidence" value="ECO:0007669"/>
    <property type="project" value="InterPro"/>
</dbReference>
<evidence type="ECO:0000313" key="5">
    <source>
        <dbReference type="EMBL" id="RZT85689.1"/>
    </source>
</evidence>